<feature type="compositionally biased region" description="Basic residues" evidence="1">
    <location>
        <begin position="36"/>
        <end position="48"/>
    </location>
</feature>
<dbReference type="EMBL" id="CAACVG010003458">
    <property type="protein sequence ID" value="VEN37524.1"/>
    <property type="molecule type" value="Genomic_DNA"/>
</dbReference>
<sequence length="160" mass="18796">MLKKIRREKKEKKLKKKTKHNKEDTTPRLTKSQKWQLKKKEKKLKKQRGHIDEFQNTKDSIKFGETVHAPPSLIAPKKASKDENVHKPGKRSLLLKSILEENKQDKSCLQSDQLRKTSNKVIDKKGKRKTLPNAMRRQLDSQQKEIIAAYKKLKSSKYVK</sequence>
<protein>
    <recommendedName>
        <fullName evidence="4">Coiled-coil domain-containing protein 137</fullName>
    </recommendedName>
</protein>
<feature type="region of interest" description="Disordered" evidence="1">
    <location>
        <begin position="104"/>
        <end position="139"/>
    </location>
</feature>
<feature type="compositionally biased region" description="Basic and acidic residues" evidence="1">
    <location>
        <begin position="49"/>
        <end position="62"/>
    </location>
</feature>
<evidence type="ECO:0000256" key="1">
    <source>
        <dbReference type="SAM" id="MobiDB-lite"/>
    </source>
</evidence>
<feature type="compositionally biased region" description="Basic residues" evidence="1">
    <location>
        <begin position="1"/>
        <end position="20"/>
    </location>
</feature>
<organism evidence="2 3">
    <name type="scientific">Callosobruchus maculatus</name>
    <name type="common">Southern cowpea weevil</name>
    <name type="synonym">Pulse bruchid</name>
    <dbReference type="NCBI Taxonomy" id="64391"/>
    <lineage>
        <taxon>Eukaryota</taxon>
        <taxon>Metazoa</taxon>
        <taxon>Ecdysozoa</taxon>
        <taxon>Arthropoda</taxon>
        <taxon>Hexapoda</taxon>
        <taxon>Insecta</taxon>
        <taxon>Pterygota</taxon>
        <taxon>Neoptera</taxon>
        <taxon>Endopterygota</taxon>
        <taxon>Coleoptera</taxon>
        <taxon>Polyphaga</taxon>
        <taxon>Cucujiformia</taxon>
        <taxon>Chrysomeloidea</taxon>
        <taxon>Chrysomelidae</taxon>
        <taxon>Bruchinae</taxon>
        <taxon>Bruchini</taxon>
        <taxon>Callosobruchus</taxon>
    </lineage>
</organism>
<dbReference type="OrthoDB" id="5876637at2759"/>
<keyword evidence="3" id="KW-1185">Reference proteome</keyword>
<evidence type="ECO:0000313" key="2">
    <source>
        <dbReference type="EMBL" id="VEN37524.1"/>
    </source>
</evidence>
<gene>
    <name evidence="2" type="ORF">CALMAC_LOCUS2745</name>
</gene>
<dbReference type="PANTHER" id="PTHR21838">
    <property type="entry name" value="COILED-COIL DOMAIN-CONTAINING PROTEIN 137"/>
    <property type="match status" value="1"/>
</dbReference>
<dbReference type="PANTHER" id="PTHR21838:SF2">
    <property type="entry name" value="COILED-COIL DOMAIN-CONTAINING PROTEIN 137"/>
    <property type="match status" value="1"/>
</dbReference>
<name>A0A653BPU9_CALMS</name>
<accession>A0A653BPU9</accession>
<dbReference type="AlphaFoldDB" id="A0A653BPU9"/>
<dbReference type="InterPro" id="IPR026680">
    <property type="entry name" value="CCDC137"/>
</dbReference>
<feature type="region of interest" description="Disordered" evidence="1">
    <location>
        <begin position="1"/>
        <end position="89"/>
    </location>
</feature>
<reference evidence="2 3" key="1">
    <citation type="submission" date="2019-01" db="EMBL/GenBank/DDBJ databases">
        <authorList>
            <person name="Sayadi A."/>
        </authorList>
    </citation>
    <scope>NUCLEOTIDE SEQUENCE [LARGE SCALE GENOMIC DNA]</scope>
</reference>
<dbReference type="GO" id="GO:0005634">
    <property type="term" value="C:nucleus"/>
    <property type="evidence" value="ECO:0007669"/>
    <property type="project" value="TreeGrafter"/>
</dbReference>
<evidence type="ECO:0000313" key="3">
    <source>
        <dbReference type="Proteomes" id="UP000410492"/>
    </source>
</evidence>
<proteinExistence type="predicted"/>
<dbReference type="Proteomes" id="UP000410492">
    <property type="component" value="Unassembled WGS sequence"/>
</dbReference>
<evidence type="ECO:0008006" key="4">
    <source>
        <dbReference type="Google" id="ProtNLM"/>
    </source>
</evidence>